<dbReference type="PANTHER" id="PTHR42866:SF2">
    <property type="entry name" value="3-DEOXY-MANNO-OCTULOSONATE CYTIDYLYLTRANSFERASE, MITOCHONDRIAL"/>
    <property type="match status" value="1"/>
</dbReference>
<dbReference type="NCBIfam" id="TIGR00466">
    <property type="entry name" value="kdsB"/>
    <property type="match status" value="1"/>
</dbReference>
<dbReference type="Proteomes" id="UP001305815">
    <property type="component" value="Chromosome"/>
</dbReference>
<proteinExistence type="predicted"/>
<gene>
    <name evidence="4" type="primary">kdsB</name>
    <name evidence="4" type="ORF">Lac1_11940</name>
</gene>
<sequence length="254" mass="28846">MRTAGIIPARYGASRLPGKPIQDIQGRPMIWWVYQKAIKAKRLDQVLVAADDERIMEECSKWKIPAVLTGTSHRNAASRLQEVSERIGADFYVQINGDEPLIRPEYIDAVIPETIPTEEEFGTNIIAPVASPAEVLDPSNIKVVFDSSLRALYMSRTPIPNPFLSIDVTYYKHVGILGYNKKMLDFYKNSVPGTFEKIEGIDTLRFLDYGKHLQFIVLEEVESLSVDTSKDLEYVRKLLQREKDIVETGNKKSR</sequence>
<dbReference type="GO" id="GO:0016779">
    <property type="term" value="F:nucleotidyltransferase activity"/>
    <property type="evidence" value="ECO:0007669"/>
    <property type="project" value="UniProtKB-KW"/>
</dbReference>
<accession>A0ABM8I876</accession>
<dbReference type="InterPro" id="IPR029044">
    <property type="entry name" value="Nucleotide-diphossugar_trans"/>
</dbReference>
<dbReference type="CDD" id="cd02517">
    <property type="entry name" value="CMP-KDO-Synthetase"/>
    <property type="match status" value="1"/>
</dbReference>
<dbReference type="PANTHER" id="PTHR42866">
    <property type="entry name" value="3-DEOXY-MANNO-OCTULOSONATE CYTIDYLYLTRANSFERASE"/>
    <property type="match status" value="1"/>
</dbReference>
<protein>
    <submittedName>
        <fullName evidence="4">3-deoxy-manno-octulosonate cytidylyltransferase</fullName>
    </submittedName>
</protein>
<name>A0ABM8I876_9FIRM</name>
<dbReference type="NCBIfam" id="NF003952">
    <property type="entry name" value="PRK05450.1-5"/>
    <property type="match status" value="1"/>
</dbReference>
<keyword evidence="2 4" id="KW-0548">Nucleotidyltransferase</keyword>
<keyword evidence="3" id="KW-0448">Lipopolysaccharide biosynthesis</keyword>
<organism evidence="4 5">
    <name type="scientific">Claveliimonas bilis</name>
    <dbReference type="NCBI Taxonomy" id="3028070"/>
    <lineage>
        <taxon>Bacteria</taxon>
        <taxon>Bacillati</taxon>
        <taxon>Bacillota</taxon>
        <taxon>Clostridia</taxon>
        <taxon>Lachnospirales</taxon>
        <taxon>Lachnospiraceae</taxon>
        <taxon>Claveliimonas</taxon>
    </lineage>
</organism>
<keyword evidence="1" id="KW-0808">Transferase</keyword>
<evidence type="ECO:0000256" key="2">
    <source>
        <dbReference type="ARBA" id="ARBA00022695"/>
    </source>
</evidence>
<dbReference type="EMBL" id="AP027742">
    <property type="protein sequence ID" value="BDZ77011.1"/>
    <property type="molecule type" value="Genomic_DNA"/>
</dbReference>
<evidence type="ECO:0000313" key="5">
    <source>
        <dbReference type="Proteomes" id="UP001305815"/>
    </source>
</evidence>
<dbReference type="SUPFAM" id="SSF53448">
    <property type="entry name" value="Nucleotide-diphospho-sugar transferases"/>
    <property type="match status" value="1"/>
</dbReference>
<dbReference type="RefSeq" id="WP_316266646.1">
    <property type="nucleotide sequence ID" value="NZ_AP027742.1"/>
</dbReference>
<evidence type="ECO:0000256" key="3">
    <source>
        <dbReference type="ARBA" id="ARBA00022985"/>
    </source>
</evidence>
<evidence type="ECO:0000313" key="4">
    <source>
        <dbReference type="EMBL" id="BDZ77011.1"/>
    </source>
</evidence>
<dbReference type="InterPro" id="IPR004528">
    <property type="entry name" value="KdsB"/>
</dbReference>
<reference evidence="5" key="1">
    <citation type="journal article" date="2023" name="Int. J. Syst. Evol. Microbiol.">
        <title>Claveliimonas bilis gen. nov., sp. nov., deoxycholic acid-producing bacteria isolated from human faeces, and reclassification of Sellimonas monacensis Zenner et al. 2021 as Claveliimonas monacensis comb. nov.</title>
        <authorList>
            <person name="Hisatomi A."/>
            <person name="Kastawa N.W.E.P.G."/>
            <person name="Song I."/>
            <person name="Ohkuma M."/>
            <person name="Fukiya S."/>
            <person name="Sakamoto M."/>
        </authorList>
    </citation>
    <scope>NUCLEOTIDE SEQUENCE [LARGE SCALE GENOMIC DNA]</scope>
    <source>
        <strain evidence="5">12BBH14</strain>
    </source>
</reference>
<dbReference type="InterPro" id="IPR003329">
    <property type="entry name" value="Cytidylyl_trans"/>
</dbReference>
<evidence type="ECO:0000256" key="1">
    <source>
        <dbReference type="ARBA" id="ARBA00022679"/>
    </source>
</evidence>
<keyword evidence="5" id="KW-1185">Reference proteome</keyword>
<dbReference type="Gene3D" id="3.90.550.10">
    <property type="entry name" value="Spore Coat Polysaccharide Biosynthesis Protein SpsA, Chain A"/>
    <property type="match status" value="1"/>
</dbReference>
<dbReference type="Pfam" id="PF02348">
    <property type="entry name" value="CTP_transf_3"/>
    <property type="match status" value="1"/>
</dbReference>